<comment type="caution">
    <text evidence="1">The sequence shown here is derived from an EMBL/GenBank/DDBJ whole genome shotgun (WGS) entry which is preliminary data.</text>
</comment>
<sequence>MFLGTEQQRQAGLRHIAHLKEIYFSETRNKVGDIYDHASDKWKTTLCFHAGLKRRHIYLTYSELTSDEQLKIIQALLSLRHFSSSLRGEFIDGRLD</sequence>
<evidence type="ECO:0008006" key="3">
    <source>
        <dbReference type="Google" id="ProtNLM"/>
    </source>
</evidence>
<dbReference type="RefSeq" id="WP_112169414.1">
    <property type="nucleotide sequence ID" value="NZ_CP065024.1"/>
</dbReference>
<name>A0ABX9NXU7_9GAMM</name>
<dbReference type="Proteomes" id="UP000284119">
    <property type="component" value="Unassembled WGS sequence"/>
</dbReference>
<evidence type="ECO:0000313" key="1">
    <source>
        <dbReference type="EMBL" id="RJT11975.1"/>
    </source>
</evidence>
<reference evidence="1 2" key="1">
    <citation type="submission" date="2018-09" db="EMBL/GenBank/DDBJ databases">
        <authorList>
            <person name="Le Fleche-Mateos A."/>
        </authorList>
    </citation>
    <scope>NUCLEOTIDE SEQUENCE [LARGE SCALE GENOMIC DNA]</scope>
    <source>
        <strain evidence="1 2">DSM 30078</strain>
    </source>
</reference>
<accession>A0ABX9NXU7</accession>
<gene>
    <name evidence="1" type="ORF">D5396_16050</name>
</gene>
<dbReference type="GeneID" id="88079488"/>
<keyword evidence="2" id="KW-1185">Reference proteome</keyword>
<proteinExistence type="predicted"/>
<evidence type="ECO:0000313" key="2">
    <source>
        <dbReference type="Proteomes" id="UP000284119"/>
    </source>
</evidence>
<protein>
    <recommendedName>
        <fullName evidence="3">DUF1795 domain-containing protein</fullName>
    </recommendedName>
</protein>
<dbReference type="EMBL" id="RAHG01000007">
    <property type="protein sequence ID" value="RJT11975.1"/>
    <property type="molecule type" value="Genomic_DNA"/>
</dbReference>
<organism evidence="1 2">
    <name type="scientific">Rahnella inusitata</name>
    <dbReference type="NCBI Taxonomy" id="58169"/>
    <lineage>
        <taxon>Bacteria</taxon>
        <taxon>Pseudomonadati</taxon>
        <taxon>Pseudomonadota</taxon>
        <taxon>Gammaproteobacteria</taxon>
        <taxon>Enterobacterales</taxon>
        <taxon>Yersiniaceae</taxon>
        <taxon>Rahnella</taxon>
    </lineage>
</organism>